<dbReference type="Proteomes" id="UP000824192">
    <property type="component" value="Unassembled WGS sequence"/>
</dbReference>
<dbReference type="InterPro" id="IPR013783">
    <property type="entry name" value="Ig-like_fold"/>
</dbReference>
<feature type="transmembrane region" description="Helical" evidence="1">
    <location>
        <begin position="661"/>
        <end position="680"/>
    </location>
</feature>
<evidence type="ECO:0000256" key="1">
    <source>
        <dbReference type="SAM" id="Phobius"/>
    </source>
</evidence>
<proteinExistence type="predicted"/>
<dbReference type="EMBL" id="DXGA01000031">
    <property type="protein sequence ID" value="HIW93187.1"/>
    <property type="molecule type" value="Genomic_DNA"/>
</dbReference>
<name>A0A9D1RUU7_9FIRM</name>
<keyword evidence="1" id="KW-0812">Transmembrane</keyword>
<accession>A0A9D1RUU7</accession>
<dbReference type="AlphaFoldDB" id="A0A9D1RUU7"/>
<sequence length="709" mass="75390">MGQSLKFQIGTAGAPDSYQSMELTITEAVVYEAPQHTDKEPQEAAPAPMVLVSRSEIKKPIEAGQELEITVSFQNLGAMKLRSPVATFTPSDALEIVGGASSFALDDIAPKKTASVKVKIKAGSTIPSANQSLGVELKFNYNNNQGYVQGNVTDKVSIPALGRESVPQPVVLVTRSQIAKPLAAEEEAEVTIQFRNAGTTKLVDPVVSVTPSESLLLLNDSATFLLSAIEPGKSASVVVKVKAAKGLNATSQSLSTDLKYSYDNGGMLTQATSSDKMVIPTVAKESVAQPVVVVTRSGLSKPLSANETANVTLTFRNAGTAKLVSPVASVTPSEALILLNDSGTFLLPDIGPGESASLALRVQAGKELTAATQSLSTELKYSYDNGETITQATASDRINLSVNPTAAAGEKSDASVPNIIISSFSYGGSSVAAGSSFPLNFTFENTGVLNIENVVVTVDGGENFTMEGSTNTFHYKKLPAGNNLSQEVPMRAVPTGKSGAQSIGISFKYEYLDGDKRTQSNSEIKLSIPFYQPDRFQITAPTVPETVNVGEETEIMLAYFNKGKDDLANLEATVEGNGVDTPARVQYLGNVTAGTSGNIGFALTPNKEGEISVVLKVSYENADQQVQTREFPIKFRALDYTPSEEFPEDDMETQQEPSFPWIPVGVGGAVVAALVVVFLLRRRKAMKDQLPAADWDDNWEENEQNNGEG</sequence>
<dbReference type="Gene3D" id="2.60.40.10">
    <property type="entry name" value="Immunoglobulins"/>
    <property type="match status" value="1"/>
</dbReference>
<comment type="caution">
    <text evidence="2">The sequence shown here is derived from an EMBL/GenBank/DDBJ whole genome shotgun (WGS) entry which is preliminary data.</text>
</comment>
<evidence type="ECO:0000313" key="3">
    <source>
        <dbReference type="Proteomes" id="UP000824192"/>
    </source>
</evidence>
<dbReference type="PANTHER" id="PTHR35902">
    <property type="entry name" value="S-LAYER DOMAIN-LIKE PROTEIN-RELATED"/>
    <property type="match status" value="1"/>
</dbReference>
<gene>
    <name evidence="2" type="ORF">H9868_01470</name>
</gene>
<organism evidence="2 3">
    <name type="scientific">Candidatus Flavonifractor merdipullorum</name>
    <dbReference type="NCBI Taxonomy" id="2838590"/>
    <lineage>
        <taxon>Bacteria</taxon>
        <taxon>Bacillati</taxon>
        <taxon>Bacillota</taxon>
        <taxon>Clostridia</taxon>
        <taxon>Eubacteriales</taxon>
        <taxon>Oscillospiraceae</taxon>
        <taxon>Flavonifractor</taxon>
    </lineage>
</organism>
<keyword evidence="1" id="KW-0472">Membrane</keyword>
<keyword evidence="1" id="KW-1133">Transmembrane helix</keyword>
<evidence type="ECO:0000313" key="2">
    <source>
        <dbReference type="EMBL" id="HIW93187.1"/>
    </source>
</evidence>
<reference evidence="2" key="1">
    <citation type="journal article" date="2021" name="PeerJ">
        <title>Extensive microbial diversity within the chicken gut microbiome revealed by metagenomics and culture.</title>
        <authorList>
            <person name="Gilroy R."/>
            <person name="Ravi A."/>
            <person name="Getino M."/>
            <person name="Pursley I."/>
            <person name="Horton D.L."/>
            <person name="Alikhan N.F."/>
            <person name="Baker D."/>
            <person name="Gharbi K."/>
            <person name="Hall N."/>
            <person name="Watson M."/>
            <person name="Adriaenssens E.M."/>
            <person name="Foster-Nyarko E."/>
            <person name="Jarju S."/>
            <person name="Secka A."/>
            <person name="Antonio M."/>
            <person name="Oren A."/>
            <person name="Chaudhuri R.R."/>
            <person name="La Ragione R."/>
            <person name="Hildebrand F."/>
            <person name="Pallen M.J."/>
        </authorList>
    </citation>
    <scope>NUCLEOTIDE SEQUENCE</scope>
    <source>
        <strain evidence="2">ChiGjej6B6-1540</strain>
    </source>
</reference>
<reference evidence="2" key="2">
    <citation type="submission" date="2021-04" db="EMBL/GenBank/DDBJ databases">
        <authorList>
            <person name="Gilroy R."/>
        </authorList>
    </citation>
    <scope>NUCLEOTIDE SEQUENCE</scope>
    <source>
        <strain evidence="2">ChiGjej6B6-1540</strain>
    </source>
</reference>
<protein>
    <recommendedName>
        <fullName evidence="4">S-layer protein</fullName>
    </recommendedName>
</protein>
<evidence type="ECO:0008006" key="4">
    <source>
        <dbReference type="Google" id="ProtNLM"/>
    </source>
</evidence>